<reference evidence="2" key="1">
    <citation type="submission" date="2020-08" db="EMBL/GenBank/DDBJ databases">
        <title>Multicomponent nature underlies the extraordinary mechanical properties of spider dragline silk.</title>
        <authorList>
            <person name="Kono N."/>
            <person name="Nakamura H."/>
            <person name="Mori M."/>
            <person name="Yoshida Y."/>
            <person name="Ohtoshi R."/>
            <person name="Malay A.D."/>
            <person name="Moran D.A.P."/>
            <person name="Tomita M."/>
            <person name="Numata K."/>
            <person name="Arakawa K."/>
        </authorList>
    </citation>
    <scope>NUCLEOTIDE SEQUENCE</scope>
</reference>
<keyword evidence="1" id="KW-0175">Coiled coil</keyword>
<name>A0A8X6JQ00_9ARAC</name>
<comment type="caution">
    <text evidence="2">The sequence shown here is derived from an EMBL/GenBank/DDBJ whole genome shotgun (WGS) entry which is preliminary data.</text>
</comment>
<dbReference type="PANTHER" id="PTHR22954">
    <property type="entry name" value="RETROVIRAL PROTEASE-RELATED"/>
    <property type="match status" value="1"/>
</dbReference>
<dbReference type="Pfam" id="PF03564">
    <property type="entry name" value="DUF1759"/>
    <property type="match status" value="1"/>
</dbReference>
<proteinExistence type="predicted"/>
<dbReference type="AlphaFoldDB" id="A0A8X6JQ00"/>
<keyword evidence="3" id="KW-1185">Reference proteome</keyword>
<dbReference type="PANTHER" id="PTHR22954:SF3">
    <property type="entry name" value="PROTEIN CBG08539"/>
    <property type="match status" value="1"/>
</dbReference>
<evidence type="ECO:0000256" key="1">
    <source>
        <dbReference type="SAM" id="Coils"/>
    </source>
</evidence>
<feature type="coiled-coil region" evidence="1">
    <location>
        <begin position="15"/>
        <end position="65"/>
    </location>
</feature>
<sequence length="318" mass="37216">MDEITKRRKTRTVLRASVTKHINKLEQEFDELDTEAKLQQHLDFLTNMLKQINDLDSQIQALITDEKIFDAEIESAIEYSQKISMWNSKLSAQIKSYRNTTEENLKFHQALLTQETLNRSVENINEFEISNSNVRERANHNIKLPKLSIEKYYGDPCVWLEFWNQFQNSIDKNESLSMIDKFSYLKSLLGGAAFNVVNGCSLSEENYEKALKLLKQRFGREELVINAHMNEKTDDLSNTAKDSLVDASVKLWFNDREDAFNFTIADFETEEPELIEIFKNSTTMNDRFPDIFNEKNHFFPISTEETQEVFVIDSKIEF</sequence>
<organism evidence="2 3">
    <name type="scientific">Trichonephila inaurata madagascariensis</name>
    <dbReference type="NCBI Taxonomy" id="2747483"/>
    <lineage>
        <taxon>Eukaryota</taxon>
        <taxon>Metazoa</taxon>
        <taxon>Ecdysozoa</taxon>
        <taxon>Arthropoda</taxon>
        <taxon>Chelicerata</taxon>
        <taxon>Arachnida</taxon>
        <taxon>Araneae</taxon>
        <taxon>Araneomorphae</taxon>
        <taxon>Entelegynae</taxon>
        <taxon>Araneoidea</taxon>
        <taxon>Nephilidae</taxon>
        <taxon>Trichonephila</taxon>
        <taxon>Trichonephila inaurata</taxon>
    </lineage>
</organism>
<dbReference type="Proteomes" id="UP000886998">
    <property type="component" value="Unassembled WGS sequence"/>
</dbReference>
<dbReference type="EMBL" id="BMAV01023892">
    <property type="protein sequence ID" value="GFS28421.1"/>
    <property type="molecule type" value="Genomic_DNA"/>
</dbReference>
<dbReference type="InterPro" id="IPR005312">
    <property type="entry name" value="DUF1759"/>
</dbReference>
<evidence type="ECO:0000313" key="2">
    <source>
        <dbReference type="EMBL" id="GFS28421.1"/>
    </source>
</evidence>
<evidence type="ECO:0000313" key="3">
    <source>
        <dbReference type="Proteomes" id="UP000886998"/>
    </source>
</evidence>
<protein>
    <submittedName>
        <fullName evidence="2">Uncharacterized protein</fullName>
    </submittedName>
</protein>
<accession>A0A8X6JQ00</accession>
<dbReference type="OrthoDB" id="5989194at2759"/>
<gene>
    <name evidence="2" type="primary">AVEN_102941_1</name>
    <name evidence="2" type="ORF">TNIN_148981</name>
</gene>